<dbReference type="OrthoDB" id="7202689at2"/>
<protein>
    <recommendedName>
        <fullName evidence="4">DUF2147 domain-containing protein</fullName>
    </recommendedName>
</protein>
<feature type="signal peptide" evidence="1">
    <location>
        <begin position="1"/>
        <end position="20"/>
    </location>
</feature>
<dbReference type="AlphaFoldDB" id="A0A7W9E6V7"/>
<evidence type="ECO:0000256" key="1">
    <source>
        <dbReference type="SAM" id="SignalP"/>
    </source>
</evidence>
<accession>A0A7W9E6V7</accession>
<dbReference type="EMBL" id="JACIJB010000003">
    <property type="protein sequence ID" value="MBB5660353.1"/>
    <property type="molecule type" value="Genomic_DNA"/>
</dbReference>
<evidence type="ECO:0008006" key="4">
    <source>
        <dbReference type="Google" id="ProtNLM"/>
    </source>
</evidence>
<sequence length="171" mass="18589">MKRLATGLLLLAFMVGPAAAETRFWAYDAADRVTQALTQGITIEIRRNFFGAVSVQRLFSTTARGSAEIRRGGPRETRAALPAGVRANDVYGIVKEGDGRGLVRALCPGADDAWLLTGRIRQGDPITLHAVGRWTDGTYRHCVTLSYTYRGEWTLPEGAAPQPDETSPSAR</sequence>
<keyword evidence="1" id="KW-0732">Signal</keyword>
<reference evidence="2 3" key="1">
    <citation type="submission" date="2020-08" db="EMBL/GenBank/DDBJ databases">
        <title>Genomic Encyclopedia of Type Strains, Phase IV (KMG-IV): sequencing the most valuable type-strain genomes for metagenomic binning, comparative biology and taxonomic classification.</title>
        <authorList>
            <person name="Goeker M."/>
        </authorList>
    </citation>
    <scope>NUCLEOTIDE SEQUENCE [LARGE SCALE GENOMIC DNA]</scope>
    <source>
        <strain evidence="2 3">DSM 24448</strain>
    </source>
</reference>
<organism evidence="2 3">
    <name type="scientific">Brevundimonas halotolerans</name>
    <dbReference type="NCBI Taxonomy" id="69670"/>
    <lineage>
        <taxon>Bacteria</taxon>
        <taxon>Pseudomonadati</taxon>
        <taxon>Pseudomonadota</taxon>
        <taxon>Alphaproteobacteria</taxon>
        <taxon>Caulobacterales</taxon>
        <taxon>Caulobacteraceae</taxon>
        <taxon>Brevundimonas</taxon>
    </lineage>
</organism>
<evidence type="ECO:0000313" key="2">
    <source>
        <dbReference type="EMBL" id="MBB5660353.1"/>
    </source>
</evidence>
<dbReference type="RefSeq" id="WP_123288157.1">
    <property type="nucleotide sequence ID" value="NZ_JACIJB010000003.1"/>
</dbReference>
<gene>
    <name evidence="2" type="ORF">FHS65_001098</name>
</gene>
<name>A0A7W9E6V7_9CAUL</name>
<comment type="caution">
    <text evidence="2">The sequence shown here is derived from an EMBL/GenBank/DDBJ whole genome shotgun (WGS) entry which is preliminary data.</text>
</comment>
<dbReference type="Proteomes" id="UP000548978">
    <property type="component" value="Unassembled WGS sequence"/>
</dbReference>
<keyword evidence="3" id="KW-1185">Reference proteome</keyword>
<evidence type="ECO:0000313" key="3">
    <source>
        <dbReference type="Proteomes" id="UP000548978"/>
    </source>
</evidence>
<proteinExistence type="predicted"/>
<feature type="chain" id="PRO_5030574650" description="DUF2147 domain-containing protein" evidence="1">
    <location>
        <begin position="21"/>
        <end position="171"/>
    </location>
</feature>